<evidence type="ECO:0000256" key="1">
    <source>
        <dbReference type="SAM" id="MobiDB-lite"/>
    </source>
</evidence>
<evidence type="ECO:0000313" key="2">
    <source>
        <dbReference type="EMBL" id="CAL1412242.1"/>
    </source>
</evidence>
<keyword evidence="3" id="KW-1185">Reference proteome</keyword>
<dbReference type="EMBL" id="OZ034822">
    <property type="protein sequence ID" value="CAL1412242.1"/>
    <property type="molecule type" value="Genomic_DNA"/>
</dbReference>
<dbReference type="Proteomes" id="UP001497516">
    <property type="component" value="Chromosome 9"/>
</dbReference>
<organism evidence="2 3">
    <name type="scientific">Linum trigynum</name>
    <dbReference type="NCBI Taxonomy" id="586398"/>
    <lineage>
        <taxon>Eukaryota</taxon>
        <taxon>Viridiplantae</taxon>
        <taxon>Streptophyta</taxon>
        <taxon>Embryophyta</taxon>
        <taxon>Tracheophyta</taxon>
        <taxon>Spermatophyta</taxon>
        <taxon>Magnoliopsida</taxon>
        <taxon>eudicotyledons</taxon>
        <taxon>Gunneridae</taxon>
        <taxon>Pentapetalae</taxon>
        <taxon>rosids</taxon>
        <taxon>fabids</taxon>
        <taxon>Malpighiales</taxon>
        <taxon>Linaceae</taxon>
        <taxon>Linum</taxon>
    </lineage>
</organism>
<dbReference type="AlphaFoldDB" id="A0AAV2GPK8"/>
<feature type="region of interest" description="Disordered" evidence="1">
    <location>
        <begin position="99"/>
        <end position="123"/>
    </location>
</feature>
<evidence type="ECO:0000313" key="3">
    <source>
        <dbReference type="Proteomes" id="UP001497516"/>
    </source>
</evidence>
<feature type="compositionally biased region" description="Basic and acidic residues" evidence="1">
    <location>
        <begin position="1"/>
        <end position="19"/>
    </location>
</feature>
<name>A0AAV2GPK8_9ROSI</name>
<feature type="region of interest" description="Disordered" evidence="1">
    <location>
        <begin position="1"/>
        <end position="30"/>
    </location>
</feature>
<sequence length="123" mass="13813">MGVHSRDAGRTHAVEQETRKSRKARTMRREIGNRSACAEENGLLNGIYIERIKEGDMKNEDSAKSLLPLLILDPQSHQEYLQAGFPMLGIQAFQVDEGQFSGHQVQSPALLRHQPPPSNHPPY</sequence>
<reference evidence="2 3" key="1">
    <citation type="submission" date="2024-04" db="EMBL/GenBank/DDBJ databases">
        <authorList>
            <person name="Fracassetti M."/>
        </authorList>
    </citation>
    <scope>NUCLEOTIDE SEQUENCE [LARGE SCALE GENOMIC DNA]</scope>
</reference>
<accession>A0AAV2GPK8</accession>
<proteinExistence type="predicted"/>
<feature type="compositionally biased region" description="Pro residues" evidence="1">
    <location>
        <begin position="114"/>
        <end position="123"/>
    </location>
</feature>
<protein>
    <submittedName>
        <fullName evidence="2">Uncharacterized protein</fullName>
    </submittedName>
</protein>
<gene>
    <name evidence="2" type="ORF">LTRI10_LOCUS51550</name>
</gene>